<evidence type="ECO:0000256" key="1">
    <source>
        <dbReference type="ARBA" id="ARBA00004496"/>
    </source>
</evidence>
<name>A0A2N0WCQ4_9GAMM</name>
<evidence type="ECO:0000313" key="8">
    <source>
        <dbReference type="EMBL" id="PKF32355.1"/>
    </source>
</evidence>
<dbReference type="GO" id="GO:0006282">
    <property type="term" value="P:regulation of DNA repair"/>
    <property type="evidence" value="ECO:0007669"/>
    <property type="project" value="UniProtKB-UniRule"/>
</dbReference>
<dbReference type="AlphaFoldDB" id="A0A2N0WCQ4"/>
<evidence type="ECO:0000313" key="9">
    <source>
        <dbReference type="Proteomes" id="UP000233553"/>
    </source>
</evidence>
<proteinExistence type="inferred from homology"/>
<dbReference type="InterPro" id="IPR003783">
    <property type="entry name" value="Regulatory_RecX"/>
</dbReference>
<evidence type="ECO:0000256" key="4">
    <source>
        <dbReference type="ARBA" id="ARBA00022490"/>
    </source>
</evidence>
<protein>
    <recommendedName>
        <fullName evidence="3 5">Regulatory protein RecX</fullName>
    </recommendedName>
</protein>
<dbReference type="InterPro" id="IPR053925">
    <property type="entry name" value="RecX_HTH_3rd"/>
</dbReference>
<feature type="domain" description="RecX second three-helical" evidence="6">
    <location>
        <begin position="67"/>
        <end position="105"/>
    </location>
</feature>
<evidence type="ECO:0000256" key="2">
    <source>
        <dbReference type="ARBA" id="ARBA00009695"/>
    </source>
</evidence>
<dbReference type="PANTHER" id="PTHR33602:SF1">
    <property type="entry name" value="REGULATORY PROTEIN RECX FAMILY PROTEIN"/>
    <property type="match status" value="1"/>
</dbReference>
<evidence type="ECO:0000256" key="5">
    <source>
        <dbReference type="HAMAP-Rule" id="MF_01114"/>
    </source>
</evidence>
<dbReference type="Pfam" id="PF02631">
    <property type="entry name" value="RecX_HTH2"/>
    <property type="match status" value="1"/>
</dbReference>
<dbReference type="Gene3D" id="1.10.10.10">
    <property type="entry name" value="Winged helix-like DNA-binding domain superfamily/Winged helix DNA-binding domain"/>
    <property type="match status" value="3"/>
</dbReference>
<dbReference type="RefSeq" id="WP_101236922.1">
    <property type="nucleotide sequence ID" value="NZ_PISJ01000017.1"/>
</dbReference>
<sequence length="163" mass="18819">MFNSEKTEKTEKTKTLTGSRLRSYAFALLTRRDYSQAELITKLNQYAVNPEEVVKLVEELAQQNYQSDQRVAELTLASQLRKGKGLQRIKQALKAKQLDTGLITEELQDVDWLNQAYQLKLKKFGQEVATDPKIKARQIRFLQYRGFDMGVIMKAIARSSEEE</sequence>
<dbReference type="InterPro" id="IPR036388">
    <property type="entry name" value="WH-like_DNA-bd_sf"/>
</dbReference>
<keyword evidence="4 5" id="KW-0963">Cytoplasm</keyword>
<accession>A0A2N0WCQ4</accession>
<dbReference type="PANTHER" id="PTHR33602">
    <property type="entry name" value="REGULATORY PROTEIN RECX FAMILY PROTEIN"/>
    <property type="match status" value="1"/>
</dbReference>
<dbReference type="InterPro" id="IPR053924">
    <property type="entry name" value="RecX_HTH_2nd"/>
</dbReference>
<comment type="similarity">
    <text evidence="2 5">Belongs to the RecX family.</text>
</comment>
<dbReference type="EMBL" id="PISJ01000017">
    <property type="protein sequence ID" value="PKF32355.1"/>
    <property type="molecule type" value="Genomic_DNA"/>
</dbReference>
<dbReference type="Proteomes" id="UP000233553">
    <property type="component" value="Unassembled WGS sequence"/>
</dbReference>
<comment type="subcellular location">
    <subcellularLocation>
        <location evidence="1 5">Cytoplasm</location>
    </subcellularLocation>
</comment>
<dbReference type="Pfam" id="PF21981">
    <property type="entry name" value="RecX_HTH3"/>
    <property type="match status" value="1"/>
</dbReference>
<evidence type="ECO:0000259" key="7">
    <source>
        <dbReference type="Pfam" id="PF21981"/>
    </source>
</evidence>
<evidence type="ECO:0000256" key="3">
    <source>
        <dbReference type="ARBA" id="ARBA00018111"/>
    </source>
</evidence>
<gene>
    <name evidence="5" type="primary">recX</name>
    <name evidence="8" type="ORF">CW311_14090</name>
</gene>
<organism evidence="8 9">
    <name type="scientific">Acinetobacter proteolyticus</name>
    <dbReference type="NCBI Taxonomy" id="1776741"/>
    <lineage>
        <taxon>Bacteria</taxon>
        <taxon>Pseudomonadati</taxon>
        <taxon>Pseudomonadota</taxon>
        <taxon>Gammaproteobacteria</taxon>
        <taxon>Moraxellales</taxon>
        <taxon>Moraxellaceae</taxon>
        <taxon>Acinetobacter</taxon>
    </lineage>
</organism>
<feature type="domain" description="RecX third three-helical" evidence="7">
    <location>
        <begin position="111"/>
        <end position="156"/>
    </location>
</feature>
<dbReference type="GO" id="GO:0005737">
    <property type="term" value="C:cytoplasm"/>
    <property type="evidence" value="ECO:0007669"/>
    <property type="project" value="UniProtKB-SubCell"/>
</dbReference>
<evidence type="ECO:0000259" key="6">
    <source>
        <dbReference type="Pfam" id="PF02631"/>
    </source>
</evidence>
<comment type="caution">
    <text evidence="8">The sequence shown here is derived from an EMBL/GenBank/DDBJ whole genome shotgun (WGS) entry which is preliminary data.</text>
</comment>
<comment type="function">
    <text evidence="5">Modulates RecA activity.</text>
</comment>
<dbReference type="HAMAP" id="MF_01114">
    <property type="entry name" value="RecX"/>
    <property type="match status" value="1"/>
</dbReference>
<reference evidence="8 9" key="1">
    <citation type="submission" date="2017-12" db="EMBL/GenBank/DDBJ databases">
        <title>Draft Genome sequences of multiple microbial strains isolated from spacecraft associated surfaces.</title>
        <authorList>
            <person name="Seuylemezian A."/>
            <person name="Vaishampayan P."/>
            <person name="Venkateswaran K."/>
        </authorList>
    </citation>
    <scope>NUCLEOTIDE SEQUENCE [LARGE SCALE GENOMIC DNA]</scope>
    <source>
        <strain evidence="8 9">2P01AA</strain>
    </source>
</reference>